<keyword evidence="1" id="KW-1133">Transmembrane helix</keyword>
<keyword evidence="4" id="KW-1185">Reference proteome</keyword>
<evidence type="ECO:0000256" key="2">
    <source>
        <dbReference type="SAM" id="SignalP"/>
    </source>
</evidence>
<dbReference type="AlphaFoldDB" id="A0A2G5U8P2"/>
<dbReference type="OrthoDB" id="5779671at2759"/>
<keyword evidence="1" id="KW-0472">Membrane</keyword>
<protein>
    <submittedName>
        <fullName evidence="3">Uncharacterized protein</fullName>
    </submittedName>
</protein>
<keyword evidence="1" id="KW-0812">Transmembrane</keyword>
<organism evidence="3 4">
    <name type="scientific">Caenorhabditis nigoni</name>
    <dbReference type="NCBI Taxonomy" id="1611254"/>
    <lineage>
        <taxon>Eukaryota</taxon>
        <taxon>Metazoa</taxon>
        <taxon>Ecdysozoa</taxon>
        <taxon>Nematoda</taxon>
        <taxon>Chromadorea</taxon>
        <taxon>Rhabditida</taxon>
        <taxon>Rhabditina</taxon>
        <taxon>Rhabditomorpha</taxon>
        <taxon>Rhabditoidea</taxon>
        <taxon>Rhabditidae</taxon>
        <taxon>Peloderinae</taxon>
        <taxon>Caenorhabditis</taxon>
    </lineage>
</organism>
<keyword evidence="2" id="KW-0732">Signal</keyword>
<reference evidence="4" key="1">
    <citation type="submission" date="2017-10" db="EMBL/GenBank/DDBJ databases">
        <title>Rapid genome shrinkage in a self-fertile nematode reveals novel sperm competition proteins.</title>
        <authorList>
            <person name="Yin D."/>
            <person name="Schwarz E.M."/>
            <person name="Thomas C.G."/>
            <person name="Felde R.L."/>
            <person name="Korf I.F."/>
            <person name="Cutter A.D."/>
            <person name="Schartner C.M."/>
            <person name="Ralston E.J."/>
            <person name="Meyer B.J."/>
            <person name="Haag E.S."/>
        </authorList>
    </citation>
    <scope>NUCLEOTIDE SEQUENCE [LARGE SCALE GENOMIC DNA]</scope>
    <source>
        <strain evidence="4">JU1422</strain>
    </source>
</reference>
<sequence length="199" mass="23305">MEFDLFPIKMTMKNIKVQLLFLVFCVLIQLSKCQNNPITKRVKLTTFRYDYEDEKVPLIALMKTGVRPPTYAYVTREYNVAGIECNRTDNTFKFAIAKPSNYRFTCPKHDGFHNPKINKSHSLMCPTYCQVCKKVFICSGEPSFSGIRYMEDGRKKDQISVHYGTLIRYVDLEINWFILACYIFLFTLFTNIIAFVFTD</sequence>
<comment type="caution">
    <text evidence="3">The sequence shown here is derived from an EMBL/GenBank/DDBJ whole genome shotgun (WGS) entry which is preliminary data.</text>
</comment>
<accession>A0A2G5U8P2</accession>
<evidence type="ECO:0000313" key="4">
    <source>
        <dbReference type="Proteomes" id="UP000230233"/>
    </source>
</evidence>
<evidence type="ECO:0000313" key="3">
    <source>
        <dbReference type="EMBL" id="PIC35877.1"/>
    </source>
</evidence>
<feature type="signal peptide" evidence="2">
    <location>
        <begin position="1"/>
        <end position="33"/>
    </location>
</feature>
<proteinExistence type="predicted"/>
<dbReference type="EMBL" id="PDUG01000004">
    <property type="protein sequence ID" value="PIC35877.1"/>
    <property type="molecule type" value="Genomic_DNA"/>
</dbReference>
<gene>
    <name evidence="3" type="primary">Cni-F13B12.7</name>
    <name evidence="3" type="synonym">Cnig_chr_IV.g15089</name>
    <name evidence="3" type="ORF">B9Z55_015089</name>
</gene>
<feature type="chain" id="PRO_5013653761" evidence="2">
    <location>
        <begin position="34"/>
        <end position="199"/>
    </location>
</feature>
<name>A0A2G5U8P2_9PELO</name>
<evidence type="ECO:0000256" key="1">
    <source>
        <dbReference type="SAM" id="Phobius"/>
    </source>
</evidence>
<dbReference type="Proteomes" id="UP000230233">
    <property type="component" value="Chromosome IV"/>
</dbReference>
<feature type="transmembrane region" description="Helical" evidence="1">
    <location>
        <begin position="176"/>
        <end position="197"/>
    </location>
</feature>